<evidence type="ECO:0000313" key="4">
    <source>
        <dbReference type="Proteomes" id="UP001367676"/>
    </source>
</evidence>
<feature type="compositionally biased region" description="Basic and acidic residues" evidence="1">
    <location>
        <begin position="219"/>
        <end position="229"/>
    </location>
</feature>
<reference evidence="3 4" key="1">
    <citation type="submission" date="2024-03" db="EMBL/GenBank/DDBJ databases">
        <title>Adaptation during the transition from Ophiocordyceps entomopathogen to insect associate is accompanied by gene loss and intensified selection.</title>
        <authorList>
            <person name="Ward C.M."/>
            <person name="Onetto C.A."/>
            <person name="Borneman A.R."/>
        </authorList>
    </citation>
    <scope>NUCLEOTIDE SEQUENCE [LARGE SCALE GENOMIC DNA]</scope>
    <source>
        <strain evidence="3">AWRI1</strain>
        <tissue evidence="3">Single Adult Female</tissue>
    </source>
</reference>
<feature type="transmembrane region" description="Helical" evidence="2">
    <location>
        <begin position="121"/>
        <end position="141"/>
    </location>
</feature>
<dbReference type="Proteomes" id="UP001367676">
    <property type="component" value="Unassembled WGS sequence"/>
</dbReference>
<name>A0AAN9T5M3_9HEMI</name>
<keyword evidence="2" id="KW-0472">Membrane</keyword>
<comment type="caution">
    <text evidence="3">The sequence shown here is derived from an EMBL/GenBank/DDBJ whole genome shotgun (WGS) entry which is preliminary data.</text>
</comment>
<accession>A0AAN9T5M3</accession>
<evidence type="ECO:0000256" key="1">
    <source>
        <dbReference type="SAM" id="MobiDB-lite"/>
    </source>
</evidence>
<feature type="region of interest" description="Disordered" evidence="1">
    <location>
        <begin position="153"/>
        <end position="229"/>
    </location>
</feature>
<evidence type="ECO:0000313" key="3">
    <source>
        <dbReference type="EMBL" id="KAK7574397.1"/>
    </source>
</evidence>
<keyword evidence="2" id="KW-0812">Transmembrane</keyword>
<organism evidence="3 4">
    <name type="scientific">Parthenolecanium corni</name>
    <dbReference type="NCBI Taxonomy" id="536013"/>
    <lineage>
        <taxon>Eukaryota</taxon>
        <taxon>Metazoa</taxon>
        <taxon>Ecdysozoa</taxon>
        <taxon>Arthropoda</taxon>
        <taxon>Hexapoda</taxon>
        <taxon>Insecta</taxon>
        <taxon>Pterygota</taxon>
        <taxon>Neoptera</taxon>
        <taxon>Paraneoptera</taxon>
        <taxon>Hemiptera</taxon>
        <taxon>Sternorrhyncha</taxon>
        <taxon>Coccoidea</taxon>
        <taxon>Coccidae</taxon>
        <taxon>Parthenolecanium</taxon>
    </lineage>
</organism>
<protein>
    <submittedName>
        <fullName evidence="3">Uncharacterized protein</fullName>
    </submittedName>
</protein>
<feature type="transmembrane region" description="Helical" evidence="2">
    <location>
        <begin position="50"/>
        <end position="69"/>
    </location>
</feature>
<keyword evidence="4" id="KW-1185">Reference proteome</keyword>
<gene>
    <name evidence="3" type="ORF">V9T40_011588</name>
</gene>
<keyword evidence="2" id="KW-1133">Transmembrane helix</keyword>
<proteinExistence type="predicted"/>
<evidence type="ECO:0000256" key="2">
    <source>
        <dbReference type="SAM" id="Phobius"/>
    </source>
</evidence>
<feature type="compositionally biased region" description="Polar residues" evidence="1">
    <location>
        <begin position="173"/>
        <end position="192"/>
    </location>
</feature>
<dbReference type="EMBL" id="JBBCAQ010000037">
    <property type="protein sequence ID" value="KAK7574397.1"/>
    <property type="molecule type" value="Genomic_DNA"/>
</dbReference>
<sequence>MERETAAAFAETAIVRKLRNFKTEFNEFFTDGNWNIITVLVILLGRSGNLIVISWLHAGSLLILFPFVITSMTTCFPDTELPRPFSSTEQYSLTPKMNGYLGPEECPRTINNCSRGYFNRLMIVMILSMFGSMWHSFFYGLRAWKRLSETASPTCSPISRRLETIEEEPSVLSDDNNQSDESSTPRSPTSEGSAAPAPAPIRSDDSSIEGGGVQNIEVSIKDIHRAASP</sequence>
<dbReference type="AlphaFoldDB" id="A0AAN9T5M3"/>